<gene>
    <name evidence="1" type="ORF">SAMN03097708_02069</name>
</gene>
<dbReference type="Proteomes" id="UP000199648">
    <property type="component" value="Unassembled WGS sequence"/>
</dbReference>
<evidence type="ECO:0000313" key="1">
    <source>
        <dbReference type="EMBL" id="SCZ61001.1"/>
    </source>
</evidence>
<name>A0A1G5QI34_9GAMM</name>
<sequence length="39" mass="4097">MQKGECLREARVNAVIAVGIGKGVQDHDGLTGFGDGRQL</sequence>
<dbReference type="AlphaFoldDB" id="A0A1G5QI34"/>
<dbReference type="EMBL" id="FMWD01000006">
    <property type="protein sequence ID" value="SCZ61001.1"/>
    <property type="molecule type" value="Genomic_DNA"/>
</dbReference>
<keyword evidence="2" id="KW-1185">Reference proteome</keyword>
<proteinExistence type="predicted"/>
<evidence type="ECO:0000313" key="2">
    <source>
        <dbReference type="Proteomes" id="UP000199648"/>
    </source>
</evidence>
<organism evidence="1 2">
    <name type="scientific">Thiohalomonas denitrificans</name>
    <dbReference type="NCBI Taxonomy" id="415747"/>
    <lineage>
        <taxon>Bacteria</taxon>
        <taxon>Pseudomonadati</taxon>
        <taxon>Pseudomonadota</taxon>
        <taxon>Gammaproteobacteria</taxon>
        <taxon>Thiohalomonadales</taxon>
        <taxon>Thiohalomonadaceae</taxon>
        <taxon>Thiohalomonas</taxon>
    </lineage>
</organism>
<accession>A0A1G5QI34</accession>
<reference evidence="1 2" key="1">
    <citation type="submission" date="2016-10" db="EMBL/GenBank/DDBJ databases">
        <authorList>
            <person name="de Groot N.N."/>
        </authorList>
    </citation>
    <scope>NUCLEOTIDE SEQUENCE [LARGE SCALE GENOMIC DNA]</scope>
    <source>
        <strain evidence="1 2">HLD2</strain>
    </source>
</reference>
<protein>
    <submittedName>
        <fullName evidence="1">Uncharacterized protein</fullName>
    </submittedName>
</protein>